<dbReference type="InterPro" id="IPR016024">
    <property type="entry name" value="ARM-type_fold"/>
</dbReference>
<dbReference type="EMBL" id="JAWXYG010000004">
    <property type="protein sequence ID" value="KAK4273685.1"/>
    <property type="molecule type" value="Genomic_DNA"/>
</dbReference>
<name>A0AAE1MRB2_9FABA</name>
<organism evidence="1 2">
    <name type="scientific">Acacia crassicarpa</name>
    <name type="common">northern wattle</name>
    <dbReference type="NCBI Taxonomy" id="499986"/>
    <lineage>
        <taxon>Eukaryota</taxon>
        <taxon>Viridiplantae</taxon>
        <taxon>Streptophyta</taxon>
        <taxon>Embryophyta</taxon>
        <taxon>Tracheophyta</taxon>
        <taxon>Spermatophyta</taxon>
        <taxon>Magnoliopsida</taxon>
        <taxon>eudicotyledons</taxon>
        <taxon>Gunneridae</taxon>
        <taxon>Pentapetalae</taxon>
        <taxon>rosids</taxon>
        <taxon>fabids</taxon>
        <taxon>Fabales</taxon>
        <taxon>Fabaceae</taxon>
        <taxon>Caesalpinioideae</taxon>
        <taxon>mimosoid clade</taxon>
        <taxon>Acacieae</taxon>
        <taxon>Acacia</taxon>
    </lineage>
</organism>
<dbReference type="Proteomes" id="UP001293593">
    <property type="component" value="Unassembled WGS sequence"/>
</dbReference>
<reference evidence="1" key="1">
    <citation type="submission" date="2023-10" db="EMBL/GenBank/DDBJ databases">
        <title>Chromosome-level genome of the transformable northern wattle, Acacia crassicarpa.</title>
        <authorList>
            <person name="Massaro I."/>
            <person name="Sinha N.R."/>
            <person name="Poethig S."/>
            <person name="Leichty A.R."/>
        </authorList>
    </citation>
    <scope>NUCLEOTIDE SEQUENCE</scope>
    <source>
        <strain evidence="1">Acra3RX</strain>
        <tissue evidence="1">Leaf</tissue>
    </source>
</reference>
<evidence type="ECO:0008006" key="3">
    <source>
        <dbReference type="Google" id="ProtNLM"/>
    </source>
</evidence>
<gene>
    <name evidence="1" type="ORF">QN277_017029</name>
</gene>
<accession>A0AAE1MRB2</accession>
<sequence>MESVSSLGNLLLQLSEPISECLANEAYTPHEGSIVSVKAILESLLPRKIPPQESAFHATIRDFSMACALLSSSSFKPLTQDYSGLLSWIPSHLSRLASSAFYDFSKAYLTAFDDKNSKRVAELGLECDFIPQEQRLMMELMPEVLLSLKDIIKESSMDKSDEADEFSAASARAPVVYAIVAAYQLRWFISQVHFPHLGKLCGLVIPSALTAVDHWSPEVKGQGMISFTHLAKNVDTAELGGYADVILDACCQNIAASDEIWCQVAETSIVLVTFVQRNNPRSPWYELILSEMLSHLERQPRNKERRISWLEYVDSLFDGVALVLLAHFRRIFPLFFQWMHADDDETLILVLKRIFTILRQTWIRNSPYVERLVGELVLVYKEAALRKAREEIRAHIQQILILLQQSKGMQFKAAWDRHRFDPDLSELGQSLVGDNMPAHCNQQSPVPLPIP</sequence>
<protein>
    <recommendedName>
        <fullName evidence="3">ARM repeat superfamily protein</fullName>
    </recommendedName>
</protein>
<evidence type="ECO:0000313" key="1">
    <source>
        <dbReference type="EMBL" id="KAK4273685.1"/>
    </source>
</evidence>
<evidence type="ECO:0000313" key="2">
    <source>
        <dbReference type="Proteomes" id="UP001293593"/>
    </source>
</evidence>
<comment type="caution">
    <text evidence="1">The sequence shown here is derived from an EMBL/GenBank/DDBJ whole genome shotgun (WGS) entry which is preliminary data.</text>
</comment>
<dbReference type="PANTHER" id="PTHR14873:SF1">
    <property type="entry name" value="OS06G0694100 PROTEIN"/>
    <property type="match status" value="1"/>
</dbReference>
<dbReference type="SUPFAM" id="SSF48371">
    <property type="entry name" value="ARM repeat"/>
    <property type="match status" value="1"/>
</dbReference>
<dbReference type="AlphaFoldDB" id="A0AAE1MRB2"/>
<dbReference type="PANTHER" id="PTHR14873">
    <property type="entry name" value="OS06G0694100 PROTEIN"/>
    <property type="match status" value="1"/>
</dbReference>
<keyword evidence="2" id="KW-1185">Reference proteome</keyword>
<proteinExistence type="predicted"/>